<name>A0A1T5KII5_9MICO</name>
<gene>
    <name evidence="1" type="ORF">SAMN06309945_2279</name>
</gene>
<reference evidence="1 2" key="1">
    <citation type="submission" date="2017-02" db="EMBL/GenBank/DDBJ databases">
        <authorList>
            <person name="Peterson S.W."/>
        </authorList>
    </citation>
    <scope>NUCLEOTIDE SEQUENCE [LARGE SCALE GENOMIC DNA]</scope>
    <source>
        <strain evidence="1 2">VKM Ac-2059</strain>
    </source>
</reference>
<organism evidence="1 2">
    <name type="scientific">Okibacterium fritillariae</name>
    <dbReference type="NCBI Taxonomy" id="123320"/>
    <lineage>
        <taxon>Bacteria</taxon>
        <taxon>Bacillati</taxon>
        <taxon>Actinomycetota</taxon>
        <taxon>Actinomycetes</taxon>
        <taxon>Micrococcales</taxon>
        <taxon>Microbacteriaceae</taxon>
        <taxon>Okibacterium</taxon>
    </lineage>
</organism>
<keyword evidence="2" id="KW-1185">Reference proteome</keyword>
<evidence type="ECO:0000313" key="1">
    <source>
        <dbReference type="EMBL" id="SKC63493.1"/>
    </source>
</evidence>
<dbReference type="AlphaFoldDB" id="A0A1T5KII5"/>
<proteinExistence type="predicted"/>
<protein>
    <submittedName>
        <fullName evidence="1">Cyanophycinase</fullName>
    </submittedName>
</protein>
<dbReference type="EMBL" id="FUZP01000002">
    <property type="protein sequence ID" value="SKC63493.1"/>
    <property type="molecule type" value="Genomic_DNA"/>
</dbReference>
<dbReference type="InterPro" id="IPR029062">
    <property type="entry name" value="Class_I_gatase-like"/>
</dbReference>
<dbReference type="Proteomes" id="UP000190857">
    <property type="component" value="Unassembled WGS sequence"/>
</dbReference>
<dbReference type="STRING" id="123320.SAMN06309945_2279"/>
<accession>A0A1T5KII5</accession>
<dbReference type="SUPFAM" id="SSF52317">
    <property type="entry name" value="Class I glutamine amidotransferase-like"/>
    <property type="match status" value="1"/>
</dbReference>
<sequence length="231" mass="23583">MPADTEPAIYGAFIAEAAERAVHGERLIPRIAVVIVHDGNGTDDAAAWRRTLERSGACEPVVALVREGGTLEPTALVDIDGLIVAGGLTPAYAVALEPVTGEIRRQVADGLPYLGYSAGAALAADRALIGGWQIGGVPVCPEDASEELDDVTIQQGIGLIDVTVDVHAAQWGTVARAIAATEAGLVEGVLAIDEATALVVGEGPLRVVGPGSVWQISGSENGVRVVTLAEG</sequence>
<dbReference type="Gene3D" id="3.40.50.880">
    <property type="match status" value="1"/>
</dbReference>
<evidence type="ECO:0000313" key="2">
    <source>
        <dbReference type="Proteomes" id="UP000190857"/>
    </source>
</evidence>